<organism evidence="3 4">
    <name type="scientific">Eragrostis curvula</name>
    <name type="common">weeping love grass</name>
    <dbReference type="NCBI Taxonomy" id="38414"/>
    <lineage>
        <taxon>Eukaryota</taxon>
        <taxon>Viridiplantae</taxon>
        <taxon>Streptophyta</taxon>
        <taxon>Embryophyta</taxon>
        <taxon>Tracheophyta</taxon>
        <taxon>Spermatophyta</taxon>
        <taxon>Magnoliopsida</taxon>
        <taxon>Liliopsida</taxon>
        <taxon>Poales</taxon>
        <taxon>Poaceae</taxon>
        <taxon>PACMAD clade</taxon>
        <taxon>Chloridoideae</taxon>
        <taxon>Eragrostideae</taxon>
        <taxon>Eragrostidinae</taxon>
        <taxon>Eragrostis</taxon>
    </lineage>
</organism>
<dbReference type="Pfam" id="PF00646">
    <property type="entry name" value="F-box"/>
    <property type="match status" value="1"/>
</dbReference>
<dbReference type="InterPro" id="IPR001810">
    <property type="entry name" value="F-box_dom"/>
</dbReference>
<dbReference type="EMBL" id="RWGY01000013">
    <property type="protein sequence ID" value="TVU24443.1"/>
    <property type="molecule type" value="Genomic_DNA"/>
</dbReference>
<evidence type="ECO:0000313" key="4">
    <source>
        <dbReference type="Proteomes" id="UP000324897"/>
    </source>
</evidence>
<sequence length="192" mass="21205">MAPKVPSPSPWRPWSDLPLELAYLVLRRLPAHVDRIRFTAVCSHWHAAVGEGPLPPPPPLLALPDGTVYSLPLAEPFRFPRCASYTDACANWLVFSFNDGNVFLKDPFSSATLALPPPSRVRVGNRRVRHQDNAEHLSIDKVMLCSPRLAAAIVWFDGSTRIAVCRPGAAYSWWSLSRPPGFSNDGFSSGFT</sequence>
<dbReference type="Gramene" id="TVU24443">
    <property type="protein sequence ID" value="TVU24443"/>
    <property type="gene ID" value="EJB05_26879"/>
</dbReference>
<reference evidence="3 4" key="1">
    <citation type="journal article" date="2019" name="Sci. Rep.">
        <title>A high-quality genome of Eragrostis curvula grass provides insights into Poaceae evolution and supports new strategies to enhance forage quality.</title>
        <authorList>
            <person name="Carballo J."/>
            <person name="Santos B.A.C.M."/>
            <person name="Zappacosta D."/>
            <person name="Garbus I."/>
            <person name="Selva J.P."/>
            <person name="Gallo C.A."/>
            <person name="Diaz A."/>
            <person name="Albertini E."/>
            <person name="Caccamo M."/>
            <person name="Echenique V."/>
        </authorList>
    </citation>
    <scope>NUCLEOTIDE SEQUENCE [LARGE SCALE GENOMIC DNA]</scope>
    <source>
        <strain evidence="4">cv. Victoria</strain>
        <tissue evidence="3">Leaf</tissue>
    </source>
</reference>
<feature type="non-terminal residue" evidence="3">
    <location>
        <position position="1"/>
    </location>
</feature>
<feature type="domain" description="F-box" evidence="1">
    <location>
        <begin position="14"/>
        <end position="49"/>
    </location>
</feature>
<comment type="caution">
    <text evidence="3">The sequence shown here is derived from an EMBL/GenBank/DDBJ whole genome shotgun (WGS) entry which is preliminary data.</text>
</comment>
<accession>A0A5J9UKV9</accession>
<evidence type="ECO:0008006" key="5">
    <source>
        <dbReference type="Google" id="ProtNLM"/>
    </source>
</evidence>
<name>A0A5J9UKV9_9POAL</name>
<dbReference type="Proteomes" id="UP000324897">
    <property type="component" value="Chromosome 2"/>
</dbReference>
<dbReference type="PANTHER" id="PTHR33110:SF111">
    <property type="entry name" value="DUF295 DOMAIN-CONTAINING PROTEIN"/>
    <property type="match status" value="1"/>
</dbReference>
<dbReference type="AlphaFoldDB" id="A0A5J9UKV9"/>
<dbReference type="InterPro" id="IPR005174">
    <property type="entry name" value="KIB1-4_b-propeller"/>
</dbReference>
<dbReference type="InterPro" id="IPR036047">
    <property type="entry name" value="F-box-like_dom_sf"/>
</dbReference>
<dbReference type="OrthoDB" id="696313at2759"/>
<protein>
    <recommendedName>
        <fullName evidence="5">F-box domain-containing protein</fullName>
    </recommendedName>
</protein>
<evidence type="ECO:0000259" key="2">
    <source>
        <dbReference type="Pfam" id="PF03478"/>
    </source>
</evidence>
<evidence type="ECO:0000313" key="3">
    <source>
        <dbReference type="EMBL" id="TVU24443.1"/>
    </source>
</evidence>
<proteinExistence type="predicted"/>
<dbReference type="Gene3D" id="1.20.1280.50">
    <property type="match status" value="1"/>
</dbReference>
<gene>
    <name evidence="3" type="ORF">EJB05_26879</name>
</gene>
<keyword evidence="4" id="KW-1185">Reference proteome</keyword>
<evidence type="ECO:0000259" key="1">
    <source>
        <dbReference type="Pfam" id="PF00646"/>
    </source>
</evidence>
<feature type="domain" description="KIB1-4 beta-propeller" evidence="2">
    <location>
        <begin position="61"/>
        <end position="180"/>
    </location>
</feature>
<dbReference type="PANTHER" id="PTHR33110">
    <property type="entry name" value="F-BOX/KELCH-REPEAT PROTEIN-RELATED"/>
    <property type="match status" value="1"/>
</dbReference>
<dbReference type="Pfam" id="PF03478">
    <property type="entry name" value="Beta-prop_KIB1-4"/>
    <property type="match status" value="1"/>
</dbReference>
<dbReference type="CDD" id="cd09917">
    <property type="entry name" value="F-box_SF"/>
    <property type="match status" value="1"/>
</dbReference>
<dbReference type="SUPFAM" id="SSF81383">
    <property type="entry name" value="F-box domain"/>
    <property type="match status" value="1"/>
</dbReference>